<dbReference type="EMBL" id="FNYK01000048">
    <property type="protein sequence ID" value="SEJ04306.1"/>
    <property type="molecule type" value="Genomic_DNA"/>
</dbReference>
<keyword evidence="1" id="KW-0812">Transmembrane</keyword>
<keyword evidence="1" id="KW-1133">Transmembrane helix</keyword>
<organism evidence="2 3">
    <name type="scientific">Sharpea azabuensis</name>
    <dbReference type="NCBI Taxonomy" id="322505"/>
    <lineage>
        <taxon>Bacteria</taxon>
        <taxon>Bacillati</taxon>
        <taxon>Bacillota</taxon>
        <taxon>Erysipelotrichia</taxon>
        <taxon>Erysipelotrichales</taxon>
        <taxon>Coprobacillaceae</taxon>
        <taxon>Sharpea</taxon>
    </lineage>
</organism>
<evidence type="ECO:0000313" key="2">
    <source>
        <dbReference type="EMBL" id="SEJ04306.1"/>
    </source>
</evidence>
<accession>A0A1H6VKV9</accession>
<dbReference type="AlphaFoldDB" id="A0A1H6VKV9"/>
<feature type="transmembrane region" description="Helical" evidence="1">
    <location>
        <begin position="307"/>
        <end position="325"/>
    </location>
</feature>
<feature type="transmembrane region" description="Helical" evidence="1">
    <location>
        <begin position="101"/>
        <end position="121"/>
    </location>
</feature>
<feature type="transmembrane region" description="Helical" evidence="1">
    <location>
        <begin position="331"/>
        <end position="348"/>
    </location>
</feature>
<dbReference type="Proteomes" id="UP000183028">
    <property type="component" value="Unassembled WGS sequence"/>
</dbReference>
<sequence length="383" mass="44513">MIQAFIILGIVTLLSYLSQRHQQENGMENMRWDIYLIILTIFLILMFGLRKSYNDTINYRRGYELSVDISTFLSERSNFDIFSNPLFYAFQSLIRTMTSNYTYFFLICACYINILNVSFIKKNTEIKNFAFSMFIYAAIGTMFLTMAAIKQALAMATLTLALNALMDRKYIKYYLIVFIAGLIHTYAWIFAILPLFYTKPWSFRTLLLLLITLAITYTFKSSIESILKVADQAGKTVAKEEVFDNNKMNIFRVGIYTIMPAITLLFKSYVNKDIDKKNSLFIQMSIISFMFILLATQNGANMFGRAANYFIYGYICAFPWVIRQIFTSQSVKIVSFAAIIGFTGFFLYDNRDFDKNYQHKTLKELIVESSKDETIDNHNYNSD</sequence>
<feature type="transmembrane region" description="Helical" evidence="1">
    <location>
        <begin position="249"/>
        <end position="266"/>
    </location>
</feature>
<keyword evidence="1" id="KW-0472">Membrane</keyword>
<dbReference type="RefSeq" id="WP_074732476.1">
    <property type="nucleotide sequence ID" value="NZ_FNYK01000048.1"/>
</dbReference>
<evidence type="ECO:0000256" key="1">
    <source>
        <dbReference type="SAM" id="Phobius"/>
    </source>
</evidence>
<gene>
    <name evidence="2" type="ORF">SAMN04487834_10488</name>
</gene>
<dbReference type="OrthoDB" id="1861572at2"/>
<reference evidence="3" key="1">
    <citation type="submission" date="2016-10" db="EMBL/GenBank/DDBJ databases">
        <authorList>
            <person name="Varghese N."/>
        </authorList>
    </citation>
    <scope>NUCLEOTIDE SEQUENCE [LARGE SCALE GENOMIC DNA]</scope>
    <source>
        <strain evidence="3">DSM 20406</strain>
    </source>
</reference>
<name>A0A1H6VKV9_9FIRM</name>
<dbReference type="STRING" id="322505.SAMN04487836_10662"/>
<feature type="transmembrane region" description="Helical" evidence="1">
    <location>
        <begin position="201"/>
        <end position="219"/>
    </location>
</feature>
<protein>
    <submittedName>
        <fullName evidence="2">EpsG family protein</fullName>
    </submittedName>
</protein>
<feature type="transmembrane region" description="Helical" evidence="1">
    <location>
        <begin position="133"/>
        <end position="161"/>
    </location>
</feature>
<feature type="transmembrane region" description="Helical" evidence="1">
    <location>
        <begin position="278"/>
        <end position="295"/>
    </location>
</feature>
<dbReference type="Pfam" id="PF14897">
    <property type="entry name" value="EpsG"/>
    <property type="match status" value="1"/>
</dbReference>
<dbReference type="InterPro" id="IPR049458">
    <property type="entry name" value="EpsG-like"/>
</dbReference>
<feature type="transmembrane region" description="Helical" evidence="1">
    <location>
        <begin position="173"/>
        <end position="195"/>
    </location>
</feature>
<evidence type="ECO:0000313" key="3">
    <source>
        <dbReference type="Proteomes" id="UP000183028"/>
    </source>
</evidence>
<proteinExistence type="predicted"/>
<keyword evidence="3" id="KW-1185">Reference proteome</keyword>
<feature type="transmembrane region" description="Helical" evidence="1">
    <location>
        <begin position="30"/>
        <end position="49"/>
    </location>
</feature>